<feature type="transmembrane region" description="Helical" evidence="1">
    <location>
        <begin position="205"/>
        <end position="225"/>
    </location>
</feature>
<dbReference type="RefSeq" id="WP_313917653.1">
    <property type="nucleotide sequence ID" value="NZ_CP135076.1"/>
</dbReference>
<feature type="transmembrane region" description="Helical" evidence="1">
    <location>
        <begin position="6"/>
        <end position="25"/>
    </location>
</feature>
<feature type="transmembrane region" description="Helical" evidence="1">
    <location>
        <begin position="131"/>
        <end position="158"/>
    </location>
</feature>
<evidence type="ECO:0008006" key="4">
    <source>
        <dbReference type="Google" id="ProtNLM"/>
    </source>
</evidence>
<gene>
    <name evidence="2" type="ORF">RPR59_05915</name>
</gene>
<proteinExistence type="predicted"/>
<feature type="transmembrane region" description="Helical" evidence="1">
    <location>
        <begin position="86"/>
        <end position="110"/>
    </location>
</feature>
<name>A0ABZ0BC05_9SPHN</name>
<sequence length="278" mass="29336">MAGMIVLGFVLAVLLVIVLAVVLGLREGRDRPWSFEIGAVIGGAFRAMGRRPLGMFGTALIVSAVPLIALYFALGAVRFQDIHPAALGPAVLLYVALYLVVAVLGDLVILRLAVTALRGEAEPPAETMRNVLAVLLPALFAAVVMGIAIAIGLAFLILPGLFLIIVWTCVMPAIVGDGTSVFQAFGRSYRLSEGARGRILLLRMLVWIGWFVASLAAGMIGGIVSTILPGSLVPILVINLLNGMVYAVLRSTVSASVFHHLRIAKEGDDGEELEAVFA</sequence>
<feature type="transmembrane region" description="Helical" evidence="1">
    <location>
        <begin position="53"/>
        <end position="74"/>
    </location>
</feature>
<evidence type="ECO:0000313" key="3">
    <source>
        <dbReference type="Proteomes" id="UP001302249"/>
    </source>
</evidence>
<reference evidence="2 3" key="1">
    <citation type="submission" date="2023-09" db="EMBL/GenBank/DDBJ databases">
        <authorList>
            <person name="Rey-Velasco X."/>
        </authorList>
    </citation>
    <scope>NUCLEOTIDE SEQUENCE [LARGE SCALE GENOMIC DNA]</scope>
    <source>
        <strain evidence="2 3">W311</strain>
    </source>
</reference>
<keyword evidence="1" id="KW-1133">Transmembrane helix</keyword>
<accession>A0ABZ0BC05</accession>
<organism evidence="2 3">
    <name type="scientific">Stakelama saccharophila</name>
    <dbReference type="NCBI Taxonomy" id="3075605"/>
    <lineage>
        <taxon>Bacteria</taxon>
        <taxon>Pseudomonadati</taxon>
        <taxon>Pseudomonadota</taxon>
        <taxon>Alphaproteobacteria</taxon>
        <taxon>Sphingomonadales</taxon>
        <taxon>Sphingomonadaceae</taxon>
        <taxon>Stakelama</taxon>
    </lineage>
</organism>
<keyword evidence="1" id="KW-0472">Membrane</keyword>
<dbReference type="Proteomes" id="UP001302249">
    <property type="component" value="Chromosome"/>
</dbReference>
<keyword evidence="3" id="KW-1185">Reference proteome</keyword>
<evidence type="ECO:0000256" key="1">
    <source>
        <dbReference type="SAM" id="Phobius"/>
    </source>
</evidence>
<feature type="transmembrane region" description="Helical" evidence="1">
    <location>
        <begin position="231"/>
        <end position="249"/>
    </location>
</feature>
<dbReference type="EMBL" id="CP135076">
    <property type="protein sequence ID" value="WNO54780.1"/>
    <property type="molecule type" value="Genomic_DNA"/>
</dbReference>
<protein>
    <recommendedName>
        <fullName evidence="4">DUF4013 domain-containing protein</fullName>
    </recommendedName>
</protein>
<keyword evidence="1" id="KW-0812">Transmembrane</keyword>
<feature type="transmembrane region" description="Helical" evidence="1">
    <location>
        <begin position="164"/>
        <end position="185"/>
    </location>
</feature>
<evidence type="ECO:0000313" key="2">
    <source>
        <dbReference type="EMBL" id="WNO54780.1"/>
    </source>
</evidence>